<dbReference type="Pfam" id="PF07819">
    <property type="entry name" value="PGAP1"/>
    <property type="match status" value="1"/>
</dbReference>
<dbReference type="PANTHER" id="PTHR47842:SF1">
    <property type="entry name" value="DUF676 DOMAIN-CONTAINING PROTEIN"/>
    <property type="match status" value="1"/>
</dbReference>
<keyword evidence="1" id="KW-0472">Membrane</keyword>
<keyword evidence="1" id="KW-0378">Hydrolase</keyword>
<dbReference type="Gene3D" id="3.40.50.1820">
    <property type="entry name" value="alpha/beta hydrolase"/>
    <property type="match status" value="1"/>
</dbReference>
<accession>A0A507F004</accession>
<dbReference type="EC" id="3.1.-.-" evidence="1"/>
<evidence type="ECO:0000256" key="1">
    <source>
        <dbReference type="RuleBase" id="RU365011"/>
    </source>
</evidence>
<gene>
    <name evidence="5" type="ORF">CcCBS67573_g07041</name>
</gene>
<evidence type="ECO:0000259" key="4">
    <source>
        <dbReference type="Pfam" id="PF07819"/>
    </source>
</evidence>
<keyword evidence="3" id="KW-0732">Signal</keyword>
<name>A0A507F004_9FUNG</name>
<reference evidence="5 6" key="1">
    <citation type="journal article" date="2019" name="Sci. Rep.">
        <title>Comparative genomics of chytrid fungi reveal insights into the obligate biotrophic and pathogenic lifestyle of Synchytrium endobioticum.</title>
        <authorList>
            <person name="van de Vossenberg B.T.L.H."/>
            <person name="Warris S."/>
            <person name="Nguyen H.D.T."/>
            <person name="van Gent-Pelzer M.P.E."/>
            <person name="Joly D.L."/>
            <person name="van de Geest H.C."/>
            <person name="Bonants P.J.M."/>
            <person name="Smith D.S."/>
            <person name="Levesque C.A."/>
            <person name="van der Lee T.A.J."/>
        </authorList>
    </citation>
    <scope>NUCLEOTIDE SEQUENCE [LARGE SCALE GENOMIC DNA]</scope>
    <source>
        <strain evidence="5 6">CBS 675.73</strain>
    </source>
</reference>
<keyword evidence="1" id="KW-0813">Transport</keyword>
<feature type="compositionally biased region" description="Polar residues" evidence="2">
    <location>
        <begin position="151"/>
        <end position="160"/>
    </location>
</feature>
<evidence type="ECO:0000256" key="2">
    <source>
        <dbReference type="SAM" id="MobiDB-lite"/>
    </source>
</evidence>
<dbReference type="OrthoDB" id="442243at2759"/>
<keyword evidence="6" id="KW-1185">Reference proteome</keyword>
<keyword evidence="1" id="KW-0653">Protein transport</keyword>
<dbReference type="SUPFAM" id="SSF53474">
    <property type="entry name" value="alpha/beta-Hydrolases"/>
    <property type="match status" value="1"/>
</dbReference>
<comment type="function">
    <text evidence="1">Involved in inositol deacylation of GPI-anchored proteins which plays important roles in the quality control and ER-associated degradation of GPI-anchored proteins.</text>
</comment>
<comment type="similarity">
    <text evidence="1">Belongs to the GPI inositol-deacylase family.</text>
</comment>
<feature type="signal peptide" evidence="3">
    <location>
        <begin position="1"/>
        <end position="16"/>
    </location>
</feature>
<comment type="caution">
    <text evidence="5">The sequence shown here is derived from an EMBL/GenBank/DDBJ whole genome shotgun (WGS) entry which is preliminary data.</text>
</comment>
<dbReference type="STRING" id="246404.A0A507F004"/>
<feature type="compositionally biased region" description="Low complexity" evidence="2">
    <location>
        <begin position="161"/>
        <end position="174"/>
    </location>
</feature>
<protein>
    <recommendedName>
        <fullName evidence="1">GPI inositol-deacylase</fullName>
        <ecNumber evidence="1">3.1.-.-</ecNumber>
    </recommendedName>
</protein>
<dbReference type="Proteomes" id="UP000320333">
    <property type="component" value="Unassembled WGS sequence"/>
</dbReference>
<evidence type="ECO:0000313" key="6">
    <source>
        <dbReference type="Proteomes" id="UP000320333"/>
    </source>
</evidence>
<evidence type="ECO:0000313" key="5">
    <source>
        <dbReference type="EMBL" id="TPX68826.1"/>
    </source>
</evidence>
<feature type="region of interest" description="Disordered" evidence="2">
    <location>
        <begin position="151"/>
        <end position="174"/>
    </location>
</feature>
<dbReference type="AlphaFoldDB" id="A0A507F004"/>
<organism evidence="5 6">
    <name type="scientific">Chytriomyces confervae</name>
    <dbReference type="NCBI Taxonomy" id="246404"/>
    <lineage>
        <taxon>Eukaryota</taxon>
        <taxon>Fungi</taxon>
        <taxon>Fungi incertae sedis</taxon>
        <taxon>Chytridiomycota</taxon>
        <taxon>Chytridiomycota incertae sedis</taxon>
        <taxon>Chytridiomycetes</taxon>
        <taxon>Chytridiales</taxon>
        <taxon>Chytriomycetaceae</taxon>
        <taxon>Chytriomyces</taxon>
    </lineage>
</organism>
<sequence length="341" mass="36221">MFSQLASLATSLAAAASPTTLTIVLVHGFMGSSESFHSFGSDLKRTAKANVVSYEFSTTGDNDLQVKQFTSWLSNKMNVPAGSVALLGHSMGGLLVADAARAIENSPEHSHLNVTHILAFDSPFFGVHPSAIVSSGTRKVTSKFGGLWDSMQSSTPAANQSTARSISAASTTTTATAPAKSSSASYWGAALGIAAVATVAAAAAYSDTGRSLMKAAHKSVSDHMTFLGPLWSPGNQEERIVWLLSRQTSTKKIKFQCYYLETTVLDKSDPSRSYIKTFISLPPDSVAGADRLFEPIDYDASVNTQGCNDEIDAHMNMFRRNVIGDNVYDNILSSVVSVLGL</sequence>
<proteinExistence type="inferred from homology"/>
<dbReference type="EMBL" id="QEAP01000338">
    <property type="protein sequence ID" value="TPX68826.1"/>
    <property type="molecule type" value="Genomic_DNA"/>
</dbReference>
<feature type="chain" id="PRO_5021406250" description="GPI inositol-deacylase" evidence="3">
    <location>
        <begin position="17"/>
        <end position="341"/>
    </location>
</feature>
<comment type="subcellular location">
    <subcellularLocation>
        <location evidence="1">Endoplasmic reticulum membrane</location>
    </subcellularLocation>
</comment>
<dbReference type="PANTHER" id="PTHR47842">
    <property type="entry name" value="EXPRESSED PROTEIN"/>
    <property type="match status" value="1"/>
</dbReference>
<dbReference type="InterPro" id="IPR029058">
    <property type="entry name" value="AB_hydrolase_fold"/>
</dbReference>
<keyword evidence="1" id="KW-0256">Endoplasmic reticulum</keyword>
<dbReference type="InterPro" id="IPR012908">
    <property type="entry name" value="PGAP1-ab_dom-like"/>
</dbReference>
<feature type="domain" description="GPI inositol-deacylase PGAP1-like alpha/beta" evidence="4">
    <location>
        <begin position="76"/>
        <end position="179"/>
    </location>
</feature>
<evidence type="ECO:0000256" key="3">
    <source>
        <dbReference type="SAM" id="SignalP"/>
    </source>
</evidence>